<sequence length="124" mass="14400">MQLTKAEEQIMHILWTLEEATVQDILKEFAKDKPARTTIATILGILETKEFVAHRTDGRSNVYWAIIKKDDYSKKQLFGFLKNYFDGSFSSLTSFFAKETNLSIDDLDKLMEETKQALQEEQNK</sequence>
<keyword evidence="7" id="KW-1185">Reference proteome</keyword>
<evidence type="ECO:0000313" key="6">
    <source>
        <dbReference type="EMBL" id="PXV58410.1"/>
    </source>
</evidence>
<dbReference type="OrthoDB" id="1098508at2"/>
<dbReference type="Gene3D" id="1.10.4040.10">
    <property type="entry name" value="Penicillinase repressor domain"/>
    <property type="match status" value="1"/>
</dbReference>
<dbReference type="PIRSF" id="PIRSF019455">
    <property type="entry name" value="CopR_AtkY"/>
    <property type="match status" value="1"/>
</dbReference>
<gene>
    <name evidence="6" type="ORF">CLV62_14919</name>
</gene>
<dbReference type="InterPro" id="IPR036390">
    <property type="entry name" value="WH_DNA-bd_sf"/>
</dbReference>
<dbReference type="GO" id="GO:0003677">
    <property type="term" value="F:DNA binding"/>
    <property type="evidence" value="ECO:0007669"/>
    <property type="project" value="UniProtKB-KW"/>
</dbReference>
<reference evidence="6 7" key="1">
    <citation type="submission" date="2018-03" db="EMBL/GenBank/DDBJ databases">
        <title>Genomic Encyclopedia of Archaeal and Bacterial Type Strains, Phase II (KMG-II): from individual species to whole genera.</title>
        <authorList>
            <person name="Goeker M."/>
        </authorList>
    </citation>
    <scope>NUCLEOTIDE SEQUENCE [LARGE SCALE GENOMIC DNA]</scope>
    <source>
        <strain evidence="6 7">DSM 100214</strain>
    </source>
</reference>
<dbReference type="InterPro" id="IPR036388">
    <property type="entry name" value="WH-like_DNA-bd_sf"/>
</dbReference>
<dbReference type="Pfam" id="PF03965">
    <property type="entry name" value="Penicillinase_R"/>
    <property type="match status" value="1"/>
</dbReference>
<dbReference type="AlphaFoldDB" id="A0A2V3PIE0"/>
<name>A0A2V3PIE0_9BACT</name>
<evidence type="ECO:0000256" key="5">
    <source>
        <dbReference type="SAM" id="Coils"/>
    </source>
</evidence>
<evidence type="ECO:0000256" key="2">
    <source>
        <dbReference type="ARBA" id="ARBA00023015"/>
    </source>
</evidence>
<dbReference type="GO" id="GO:0045892">
    <property type="term" value="P:negative regulation of DNA-templated transcription"/>
    <property type="evidence" value="ECO:0007669"/>
    <property type="project" value="InterPro"/>
</dbReference>
<comment type="caution">
    <text evidence="6">The sequence shown here is derived from an EMBL/GenBank/DDBJ whole genome shotgun (WGS) entry which is preliminary data.</text>
</comment>
<accession>A0A2V3PIE0</accession>
<evidence type="ECO:0000256" key="4">
    <source>
        <dbReference type="ARBA" id="ARBA00023163"/>
    </source>
</evidence>
<dbReference type="SUPFAM" id="SSF46785">
    <property type="entry name" value="Winged helix' DNA-binding domain"/>
    <property type="match status" value="1"/>
</dbReference>
<keyword evidence="3" id="KW-0238">DNA-binding</keyword>
<feature type="coiled-coil region" evidence="5">
    <location>
        <begin position="97"/>
        <end position="124"/>
    </location>
</feature>
<keyword evidence="4" id="KW-0804">Transcription</keyword>
<dbReference type="Proteomes" id="UP000247973">
    <property type="component" value="Unassembled WGS sequence"/>
</dbReference>
<dbReference type="RefSeq" id="WP_110312663.1">
    <property type="nucleotide sequence ID" value="NZ_QICL01000049.1"/>
</dbReference>
<proteinExistence type="inferred from homology"/>
<evidence type="ECO:0000313" key="7">
    <source>
        <dbReference type="Proteomes" id="UP000247973"/>
    </source>
</evidence>
<keyword evidence="5" id="KW-0175">Coiled coil</keyword>
<protein>
    <submittedName>
        <fullName evidence="6">Putative transcriptional regulator</fullName>
    </submittedName>
</protein>
<organism evidence="6 7">
    <name type="scientific">Dysgonomonas alginatilytica</name>
    <dbReference type="NCBI Taxonomy" id="1605892"/>
    <lineage>
        <taxon>Bacteria</taxon>
        <taxon>Pseudomonadati</taxon>
        <taxon>Bacteroidota</taxon>
        <taxon>Bacteroidia</taxon>
        <taxon>Bacteroidales</taxon>
        <taxon>Dysgonomonadaceae</taxon>
        <taxon>Dysgonomonas</taxon>
    </lineage>
</organism>
<evidence type="ECO:0000256" key="3">
    <source>
        <dbReference type="ARBA" id="ARBA00023125"/>
    </source>
</evidence>
<dbReference type="EMBL" id="QICL01000049">
    <property type="protein sequence ID" value="PXV58410.1"/>
    <property type="molecule type" value="Genomic_DNA"/>
</dbReference>
<dbReference type="Gene3D" id="1.10.10.10">
    <property type="entry name" value="Winged helix-like DNA-binding domain superfamily/Winged helix DNA-binding domain"/>
    <property type="match status" value="1"/>
</dbReference>
<comment type="similarity">
    <text evidence="1">Belongs to the BlaI transcriptional regulatory family.</text>
</comment>
<keyword evidence="2" id="KW-0805">Transcription regulation</keyword>
<dbReference type="InterPro" id="IPR005650">
    <property type="entry name" value="BlaI_family"/>
</dbReference>
<evidence type="ECO:0000256" key="1">
    <source>
        <dbReference type="ARBA" id="ARBA00011046"/>
    </source>
</evidence>